<reference evidence="2" key="1">
    <citation type="submission" date="2011-08" db="EMBL/GenBank/DDBJ databases">
        <authorList>
            <person name="Rombauts S."/>
        </authorList>
    </citation>
    <scope>NUCLEOTIDE SEQUENCE</scope>
    <source>
        <strain evidence="2">London</strain>
    </source>
</reference>
<dbReference type="eggNOG" id="ENOG502S5Q6">
    <property type="taxonomic scope" value="Eukaryota"/>
</dbReference>
<dbReference type="PANTHER" id="PTHR33964:SF1">
    <property type="entry name" value="RE45066P"/>
    <property type="match status" value="1"/>
</dbReference>
<name>T1K939_TETUR</name>
<evidence type="ECO:0008006" key="3">
    <source>
        <dbReference type="Google" id="ProtNLM"/>
    </source>
</evidence>
<dbReference type="Proteomes" id="UP000015104">
    <property type="component" value="Unassembled WGS sequence"/>
</dbReference>
<evidence type="ECO:0000313" key="1">
    <source>
        <dbReference type="EnsemblMetazoa" id="tetur07g03580.1"/>
    </source>
</evidence>
<sequence length="227" mass="25252">MNQLSCYPDSIGKASSQTCHLRELDLCAATLLVFTQNPSGIATNDVELDKQCGYLKEADMCLKNFTRKCATSLQRDLITFITEGSTRLLNEYCTSGSQLRQSYLKHSECLNQATQANRKTCIKDLQLALETVSQVDWDQRIPTGCCAYRRFQECTETQVEAKCGSEAVEFMDIILRMSLSRLPDIVCPSYNPKTDQCKALLPESGATPKGPKSNSVLSRLFSAYTGL</sequence>
<dbReference type="AlphaFoldDB" id="T1K939"/>
<keyword evidence="2" id="KW-1185">Reference proteome</keyword>
<dbReference type="HOGENOM" id="CLU_095463_0_0_1"/>
<organism evidence="1 2">
    <name type="scientific">Tetranychus urticae</name>
    <name type="common">Two-spotted spider mite</name>
    <dbReference type="NCBI Taxonomy" id="32264"/>
    <lineage>
        <taxon>Eukaryota</taxon>
        <taxon>Metazoa</taxon>
        <taxon>Ecdysozoa</taxon>
        <taxon>Arthropoda</taxon>
        <taxon>Chelicerata</taxon>
        <taxon>Arachnida</taxon>
        <taxon>Acari</taxon>
        <taxon>Acariformes</taxon>
        <taxon>Trombidiformes</taxon>
        <taxon>Prostigmata</taxon>
        <taxon>Eleutherengona</taxon>
        <taxon>Raphignathae</taxon>
        <taxon>Tetranychoidea</taxon>
        <taxon>Tetranychidae</taxon>
        <taxon>Tetranychus</taxon>
    </lineage>
</organism>
<dbReference type="PANTHER" id="PTHR33964">
    <property type="entry name" value="RE45066P-RELATED"/>
    <property type="match status" value="1"/>
</dbReference>
<protein>
    <recommendedName>
        <fullName evidence="3">DUF19 domain-containing protein</fullName>
    </recommendedName>
</protein>
<evidence type="ECO:0000313" key="2">
    <source>
        <dbReference type="Proteomes" id="UP000015104"/>
    </source>
</evidence>
<dbReference type="EMBL" id="CAEY01001888">
    <property type="status" value="NOT_ANNOTATED_CDS"/>
    <property type="molecule type" value="Genomic_DNA"/>
</dbReference>
<reference evidence="1" key="2">
    <citation type="submission" date="2015-06" db="UniProtKB">
        <authorList>
            <consortium name="EnsemblMetazoa"/>
        </authorList>
    </citation>
    <scope>IDENTIFICATION</scope>
</reference>
<proteinExistence type="predicted"/>
<dbReference type="EnsemblMetazoa" id="tetur07g03580.1">
    <property type="protein sequence ID" value="tetur07g03580.1"/>
    <property type="gene ID" value="tetur07g03580"/>
</dbReference>
<accession>T1K939</accession>